<sequence>MSVLVGKSQQSQYIGVRVMMATSALVAASFTNLLATRAMAGLSCSVFSTAVGGAIGYIYTVGTAPPPAIAMLIGAALCGTGVGPMVPEEGDF</sequence>
<protein>
    <submittedName>
        <fullName evidence="2">Uncharacterized protein</fullName>
    </submittedName>
</protein>
<feature type="transmembrane region" description="Helical" evidence="1">
    <location>
        <begin position="68"/>
        <end position="86"/>
    </location>
</feature>
<dbReference type="GeneID" id="85314911"/>
<dbReference type="RefSeq" id="XP_060281467.1">
    <property type="nucleotide sequence ID" value="XM_060431724.1"/>
</dbReference>
<evidence type="ECO:0000256" key="1">
    <source>
        <dbReference type="SAM" id="Phobius"/>
    </source>
</evidence>
<keyword evidence="1" id="KW-0812">Transmembrane</keyword>
<feature type="transmembrane region" description="Helical" evidence="1">
    <location>
        <begin position="42"/>
        <end position="62"/>
    </location>
</feature>
<evidence type="ECO:0000313" key="3">
    <source>
        <dbReference type="Proteomes" id="UP001244011"/>
    </source>
</evidence>
<keyword evidence="1" id="KW-0472">Membrane</keyword>
<gene>
    <name evidence="2" type="ORF">QBC33DRAFT_593326</name>
</gene>
<reference evidence="2" key="1">
    <citation type="submission" date="2023-06" db="EMBL/GenBank/DDBJ databases">
        <title>Genome-scale phylogeny and comparative genomics of the fungal order Sordariales.</title>
        <authorList>
            <consortium name="Lawrence Berkeley National Laboratory"/>
            <person name="Hensen N."/>
            <person name="Bonometti L."/>
            <person name="Westerberg I."/>
            <person name="Brannstrom I.O."/>
            <person name="Guillou S."/>
            <person name="Cros-Aarteil S."/>
            <person name="Calhoun S."/>
            <person name="Haridas S."/>
            <person name="Kuo A."/>
            <person name="Mondo S."/>
            <person name="Pangilinan J."/>
            <person name="Riley R."/>
            <person name="Labutti K."/>
            <person name="Andreopoulos B."/>
            <person name="Lipzen A."/>
            <person name="Chen C."/>
            <person name="Yanf M."/>
            <person name="Daum C."/>
            <person name="Ng V."/>
            <person name="Clum A."/>
            <person name="Steindorff A."/>
            <person name="Ohm R."/>
            <person name="Martin F."/>
            <person name="Silar P."/>
            <person name="Natvig D."/>
            <person name="Lalanne C."/>
            <person name="Gautier V."/>
            <person name="Ament-Velasquez S.L."/>
            <person name="Kruys A."/>
            <person name="Hutchinson M.I."/>
            <person name="Powell A.J."/>
            <person name="Barry K."/>
            <person name="Miller A.N."/>
            <person name="Grigoriev I.V."/>
            <person name="Debuchy R."/>
            <person name="Gladieux P."/>
            <person name="Thoren M.H."/>
            <person name="Johannesson H."/>
        </authorList>
    </citation>
    <scope>NUCLEOTIDE SEQUENCE</scope>
    <source>
        <strain evidence="2">8032-3</strain>
    </source>
</reference>
<evidence type="ECO:0000313" key="2">
    <source>
        <dbReference type="EMBL" id="KAK1765254.1"/>
    </source>
</evidence>
<dbReference type="EMBL" id="MU839016">
    <property type="protein sequence ID" value="KAK1765254.1"/>
    <property type="molecule type" value="Genomic_DNA"/>
</dbReference>
<proteinExistence type="predicted"/>
<comment type="caution">
    <text evidence="2">The sequence shown here is derived from an EMBL/GenBank/DDBJ whole genome shotgun (WGS) entry which is preliminary data.</text>
</comment>
<keyword evidence="3" id="KW-1185">Reference proteome</keyword>
<organism evidence="2 3">
    <name type="scientific">Phialemonium atrogriseum</name>
    <dbReference type="NCBI Taxonomy" id="1093897"/>
    <lineage>
        <taxon>Eukaryota</taxon>
        <taxon>Fungi</taxon>
        <taxon>Dikarya</taxon>
        <taxon>Ascomycota</taxon>
        <taxon>Pezizomycotina</taxon>
        <taxon>Sordariomycetes</taxon>
        <taxon>Sordariomycetidae</taxon>
        <taxon>Cephalothecales</taxon>
        <taxon>Cephalothecaceae</taxon>
        <taxon>Phialemonium</taxon>
    </lineage>
</organism>
<dbReference type="Proteomes" id="UP001244011">
    <property type="component" value="Unassembled WGS sequence"/>
</dbReference>
<feature type="transmembrane region" description="Helical" evidence="1">
    <location>
        <begin position="12"/>
        <end position="35"/>
    </location>
</feature>
<dbReference type="AlphaFoldDB" id="A0AAJ0FK74"/>
<keyword evidence="1" id="KW-1133">Transmembrane helix</keyword>
<accession>A0AAJ0FK74</accession>
<name>A0AAJ0FK74_9PEZI</name>